<proteinExistence type="predicted"/>
<organism evidence="2 3">
    <name type="scientific">Streptomyces albiflavescens</name>
    <dbReference type="NCBI Taxonomy" id="1623582"/>
    <lineage>
        <taxon>Bacteria</taxon>
        <taxon>Bacillati</taxon>
        <taxon>Actinomycetota</taxon>
        <taxon>Actinomycetes</taxon>
        <taxon>Kitasatosporales</taxon>
        <taxon>Streptomycetaceae</taxon>
        <taxon>Streptomyces</taxon>
    </lineage>
</organism>
<keyword evidence="3" id="KW-1185">Reference proteome</keyword>
<name>A0A917YCA1_9ACTN</name>
<protein>
    <recommendedName>
        <fullName evidence="4">Aromatic ring-opening dioxygenase LigA</fullName>
    </recommendedName>
</protein>
<feature type="signal peptide" evidence="1">
    <location>
        <begin position="1"/>
        <end position="24"/>
    </location>
</feature>
<accession>A0A917YCA1</accession>
<keyword evidence="1" id="KW-0732">Signal</keyword>
<evidence type="ECO:0000313" key="2">
    <source>
        <dbReference type="EMBL" id="GGN84902.1"/>
    </source>
</evidence>
<evidence type="ECO:0000313" key="3">
    <source>
        <dbReference type="Proteomes" id="UP000600365"/>
    </source>
</evidence>
<sequence length="181" mass="18749">MGASTAALMAALLIPVAAPGSAWAHGEESDQSAVLTEQAVALIANGAAEDQVAERIEDALMAPHKEGVTLAKVREAQALVERPGYSEATSRQVKVLLLASLGGKLPSAPQAGRPATAEETGTTVVLDELRLPRGISDGGDAVLVGLGAAALGGGLWLSHRLRPPHTIRRLEHRDRGHREAS</sequence>
<dbReference type="Proteomes" id="UP000600365">
    <property type="component" value="Unassembled WGS sequence"/>
</dbReference>
<reference evidence="2 3" key="1">
    <citation type="journal article" date="2014" name="Int. J. Syst. Evol. Microbiol.">
        <title>Complete genome sequence of Corynebacterium casei LMG S-19264T (=DSM 44701T), isolated from a smear-ripened cheese.</title>
        <authorList>
            <consortium name="US DOE Joint Genome Institute (JGI-PGF)"/>
            <person name="Walter F."/>
            <person name="Albersmeier A."/>
            <person name="Kalinowski J."/>
            <person name="Ruckert C."/>
        </authorList>
    </citation>
    <scope>NUCLEOTIDE SEQUENCE [LARGE SCALE GENOMIC DNA]</scope>
    <source>
        <strain evidence="2 3">CGMCC 4.7111</strain>
    </source>
</reference>
<dbReference type="AlphaFoldDB" id="A0A917YCA1"/>
<evidence type="ECO:0000256" key="1">
    <source>
        <dbReference type="SAM" id="SignalP"/>
    </source>
</evidence>
<gene>
    <name evidence="2" type="ORF">GCM10011579_075380</name>
</gene>
<feature type="chain" id="PRO_5037825064" description="Aromatic ring-opening dioxygenase LigA" evidence="1">
    <location>
        <begin position="25"/>
        <end position="181"/>
    </location>
</feature>
<dbReference type="EMBL" id="BMMM01000017">
    <property type="protein sequence ID" value="GGN84902.1"/>
    <property type="molecule type" value="Genomic_DNA"/>
</dbReference>
<evidence type="ECO:0008006" key="4">
    <source>
        <dbReference type="Google" id="ProtNLM"/>
    </source>
</evidence>
<comment type="caution">
    <text evidence="2">The sequence shown here is derived from an EMBL/GenBank/DDBJ whole genome shotgun (WGS) entry which is preliminary data.</text>
</comment>